<protein>
    <submittedName>
        <fullName evidence="1">Uncharacterized protein</fullName>
    </submittedName>
</protein>
<accession>A0ABV0LU02</accession>
<dbReference type="EMBL" id="JBDZYD010000017">
    <property type="protein sequence ID" value="MEQ0564832.1"/>
    <property type="molecule type" value="Genomic_DNA"/>
</dbReference>
<keyword evidence="2" id="KW-1185">Reference proteome</keyword>
<reference evidence="1 2" key="1">
    <citation type="submission" date="2024-05" db="EMBL/GenBank/DDBJ databases">
        <authorList>
            <person name="Zhao H."/>
            <person name="Xu Y."/>
            <person name="Lin S."/>
            <person name="Spain J.C."/>
            <person name="Zhou N.-Y."/>
        </authorList>
    </citation>
    <scope>NUCLEOTIDE SEQUENCE [LARGE SCALE GENOMIC DNA]</scope>
    <source>
        <strain evidence="1 2">NEAU-NG30</strain>
    </source>
</reference>
<dbReference type="RefSeq" id="WP_348955921.1">
    <property type="nucleotide sequence ID" value="NZ_JBDZYD010000017.1"/>
</dbReference>
<gene>
    <name evidence="1" type="ORF">ABJI51_37630</name>
</gene>
<evidence type="ECO:0000313" key="2">
    <source>
        <dbReference type="Proteomes" id="UP001440984"/>
    </source>
</evidence>
<proteinExistence type="predicted"/>
<comment type="caution">
    <text evidence="1">The sequence shown here is derived from an EMBL/GenBank/DDBJ whole genome shotgun (WGS) entry which is preliminary data.</text>
</comment>
<dbReference type="Proteomes" id="UP001440984">
    <property type="component" value="Unassembled WGS sequence"/>
</dbReference>
<evidence type="ECO:0000313" key="1">
    <source>
        <dbReference type="EMBL" id="MEQ0564832.1"/>
    </source>
</evidence>
<sequence length="127" mass="13755">MANPMAAHQNGGTPACCDHETENESRCRPCLCCIRRAGRCHSGSGLPAYVAVIKPVTAERLGSSWRAGCPVGPGRLRLVNLSFVGFDGAVHRGELVVNADRATEVAHVFADLYFGRFPIERMETVEK</sequence>
<organism evidence="1 2">
    <name type="scientific">Amycolatopsis melonis</name>
    <dbReference type="NCBI Taxonomy" id="3156488"/>
    <lineage>
        <taxon>Bacteria</taxon>
        <taxon>Bacillati</taxon>
        <taxon>Actinomycetota</taxon>
        <taxon>Actinomycetes</taxon>
        <taxon>Pseudonocardiales</taxon>
        <taxon>Pseudonocardiaceae</taxon>
        <taxon>Amycolatopsis</taxon>
    </lineage>
</organism>
<name>A0ABV0LU02_9PSEU</name>